<name>A0A6J7UQK8_9ZZZZ</name>
<sequence length="109" mass="11319">MIAPTVSTTSVMYDVSRLRMWAISWASTPSSSPRDILASRPVVTVTDAFDGLRPVANAFGAGSLMTYTAGIGTPAAIDTPSTRLRSCAYSGPVAGMDLVSASAAFAEDR</sequence>
<organism evidence="1">
    <name type="scientific">freshwater metagenome</name>
    <dbReference type="NCBI Taxonomy" id="449393"/>
    <lineage>
        <taxon>unclassified sequences</taxon>
        <taxon>metagenomes</taxon>
        <taxon>ecological metagenomes</taxon>
    </lineage>
</organism>
<accession>A0A6J7UQK8</accession>
<dbReference type="AlphaFoldDB" id="A0A6J7UQK8"/>
<evidence type="ECO:0000313" key="1">
    <source>
        <dbReference type="EMBL" id="CAB5068199.1"/>
    </source>
</evidence>
<gene>
    <name evidence="1" type="ORF">UFOPK4306_02322</name>
</gene>
<proteinExistence type="predicted"/>
<protein>
    <submittedName>
        <fullName evidence="1">Unannotated protein</fullName>
    </submittedName>
</protein>
<dbReference type="EMBL" id="CAFBQP010000130">
    <property type="protein sequence ID" value="CAB5068199.1"/>
    <property type="molecule type" value="Genomic_DNA"/>
</dbReference>
<reference evidence="1" key="1">
    <citation type="submission" date="2020-05" db="EMBL/GenBank/DDBJ databases">
        <authorList>
            <person name="Chiriac C."/>
            <person name="Salcher M."/>
            <person name="Ghai R."/>
            <person name="Kavagutti S V."/>
        </authorList>
    </citation>
    <scope>NUCLEOTIDE SEQUENCE</scope>
</reference>